<gene>
    <name evidence="3" type="ordered locus">Spirs_3814</name>
</gene>
<feature type="domain" description="Rhodanese" evidence="2">
    <location>
        <begin position="214"/>
        <end position="309"/>
    </location>
</feature>
<reference evidence="3 4" key="1">
    <citation type="journal article" date="2010" name="Stand. Genomic Sci.">
        <title>Complete genome sequence of Spirochaeta smaragdinae type strain (SEBR 4228).</title>
        <authorList>
            <person name="Mavromatis K."/>
            <person name="Yasawong M."/>
            <person name="Chertkov O."/>
            <person name="Lapidus A."/>
            <person name="Lucas S."/>
            <person name="Nolan M."/>
            <person name="Del Rio T.G."/>
            <person name="Tice H."/>
            <person name="Cheng J.F."/>
            <person name="Pitluck S."/>
            <person name="Liolios K."/>
            <person name="Ivanova N."/>
            <person name="Tapia R."/>
            <person name="Han C."/>
            <person name="Bruce D."/>
            <person name="Goodwin L."/>
            <person name="Pati A."/>
            <person name="Chen A."/>
            <person name="Palaniappan K."/>
            <person name="Land M."/>
            <person name="Hauser L."/>
            <person name="Chang Y.J."/>
            <person name="Jeffries C.D."/>
            <person name="Detter J.C."/>
            <person name="Rohde M."/>
            <person name="Brambilla E."/>
            <person name="Spring S."/>
            <person name="Goker M."/>
            <person name="Sikorski J."/>
            <person name="Woyke T."/>
            <person name="Bristow J."/>
            <person name="Eisen J.A."/>
            <person name="Markowitz V."/>
            <person name="Hugenholtz P."/>
            <person name="Klenk H.P."/>
            <person name="Kyrpides N.C."/>
        </authorList>
    </citation>
    <scope>NUCLEOTIDE SEQUENCE [LARGE SCALE GENOMIC DNA]</scope>
    <source>
        <strain evidence="4">DSM 11293 / JCM 15392 / SEBR 4228</strain>
    </source>
</reference>
<dbReference type="KEGG" id="ssm:Spirs_3814"/>
<dbReference type="PROSITE" id="PS50206">
    <property type="entry name" value="RHODANESE_3"/>
    <property type="match status" value="2"/>
</dbReference>
<dbReference type="Pfam" id="PF00581">
    <property type="entry name" value="Rhodanese"/>
    <property type="match status" value="2"/>
</dbReference>
<dbReference type="EMBL" id="CP002116">
    <property type="protein sequence ID" value="ADK82900.1"/>
    <property type="molecule type" value="Genomic_DNA"/>
</dbReference>
<dbReference type="Proteomes" id="UP000002318">
    <property type="component" value="Chromosome"/>
</dbReference>
<dbReference type="InterPro" id="IPR001763">
    <property type="entry name" value="Rhodanese-like_dom"/>
</dbReference>
<evidence type="ECO:0000256" key="1">
    <source>
        <dbReference type="SAM" id="SignalP"/>
    </source>
</evidence>
<evidence type="ECO:0000313" key="3">
    <source>
        <dbReference type="EMBL" id="ADK82900.1"/>
    </source>
</evidence>
<dbReference type="SMART" id="SM00450">
    <property type="entry name" value="RHOD"/>
    <property type="match status" value="2"/>
</dbReference>
<dbReference type="Gene3D" id="3.40.250.10">
    <property type="entry name" value="Rhodanese-like domain"/>
    <property type="match status" value="2"/>
</dbReference>
<feature type="signal peptide" evidence="1">
    <location>
        <begin position="1"/>
        <end position="22"/>
    </location>
</feature>
<dbReference type="InterPro" id="IPR050229">
    <property type="entry name" value="GlpE_sulfurtransferase"/>
</dbReference>
<dbReference type="HOGENOM" id="CLU_067769_0_0_12"/>
<proteinExistence type="predicted"/>
<protein>
    <submittedName>
        <fullName evidence="3">Rhodanese domain protein</fullName>
    </submittedName>
</protein>
<keyword evidence="4" id="KW-1185">Reference proteome</keyword>
<organism evidence="3 4">
    <name type="scientific">Sediminispirochaeta smaragdinae (strain DSM 11293 / JCM 15392 / SEBR 4228)</name>
    <name type="common">Spirochaeta smaragdinae</name>
    <dbReference type="NCBI Taxonomy" id="573413"/>
    <lineage>
        <taxon>Bacteria</taxon>
        <taxon>Pseudomonadati</taxon>
        <taxon>Spirochaetota</taxon>
        <taxon>Spirochaetia</taxon>
        <taxon>Spirochaetales</taxon>
        <taxon>Spirochaetaceae</taxon>
        <taxon>Sediminispirochaeta</taxon>
    </lineage>
</organism>
<evidence type="ECO:0000313" key="4">
    <source>
        <dbReference type="Proteomes" id="UP000002318"/>
    </source>
</evidence>
<dbReference type="PANTHER" id="PTHR43031">
    <property type="entry name" value="FAD-DEPENDENT OXIDOREDUCTASE"/>
    <property type="match status" value="1"/>
</dbReference>
<feature type="chain" id="PRO_5003150606" evidence="1">
    <location>
        <begin position="23"/>
        <end position="309"/>
    </location>
</feature>
<sequence>MKAMKKVLTVALMLCLATAVFAEGQQEKAAPAAAESSVDIDQLVYDYFANMPDHIYKIGQADFINMVKAGDDMLVLDIRQAADYAKGHVKGAINAPWGPELGKVLGNLPTDKPVMVYCYTGQTAGQTVAVLNFAGVKARSVNLGFNLGISKVEGVDASLETTANDFSGKSGASYDPAVKKMVEDYFADLANTKGTMYTNNIISEEDAKKILDSGDDQVQFVSVRGAADYAKGHIDTAINIPWGKGMQENFASLPADKKLIVYCYTGQTAGQTVAALRVLGYDAVSLKGGMGMGSNAPSGWANQGYPVVQ</sequence>
<dbReference type="SUPFAM" id="SSF52821">
    <property type="entry name" value="Rhodanese/Cell cycle control phosphatase"/>
    <property type="match status" value="2"/>
</dbReference>
<dbReference type="PANTHER" id="PTHR43031:SF16">
    <property type="entry name" value="OXIDOREDUCTASE"/>
    <property type="match status" value="1"/>
</dbReference>
<keyword evidence="1" id="KW-0732">Signal</keyword>
<dbReference type="STRING" id="573413.Spirs_3814"/>
<evidence type="ECO:0000259" key="2">
    <source>
        <dbReference type="PROSITE" id="PS50206"/>
    </source>
</evidence>
<dbReference type="InterPro" id="IPR036873">
    <property type="entry name" value="Rhodanese-like_dom_sf"/>
</dbReference>
<name>E1R845_SEDSS</name>
<dbReference type="eggNOG" id="COG2897">
    <property type="taxonomic scope" value="Bacteria"/>
</dbReference>
<feature type="domain" description="Rhodanese" evidence="2">
    <location>
        <begin position="69"/>
        <end position="157"/>
    </location>
</feature>
<accession>E1R845</accession>
<dbReference type="RefSeq" id="WP_013256359.1">
    <property type="nucleotide sequence ID" value="NC_014364.1"/>
</dbReference>
<dbReference type="CDD" id="cd00158">
    <property type="entry name" value="RHOD"/>
    <property type="match status" value="2"/>
</dbReference>
<dbReference type="OrthoDB" id="9800872at2"/>
<dbReference type="AlphaFoldDB" id="E1R845"/>